<organism evidence="2 3">
    <name type="scientific">Mucilaginibacter straminoryzae</name>
    <dbReference type="NCBI Taxonomy" id="2932774"/>
    <lineage>
        <taxon>Bacteria</taxon>
        <taxon>Pseudomonadati</taxon>
        <taxon>Bacteroidota</taxon>
        <taxon>Sphingobacteriia</taxon>
        <taxon>Sphingobacteriales</taxon>
        <taxon>Sphingobacteriaceae</taxon>
        <taxon>Mucilaginibacter</taxon>
    </lineage>
</organism>
<reference evidence="2" key="1">
    <citation type="submission" date="2022-04" db="EMBL/GenBank/DDBJ databases">
        <title>Mucilaginibacter sp. RS28 isolated from freshwater.</title>
        <authorList>
            <person name="Ko S.-R."/>
        </authorList>
    </citation>
    <scope>NUCLEOTIDE SEQUENCE</scope>
    <source>
        <strain evidence="2">RS28</strain>
    </source>
</reference>
<dbReference type="RefSeq" id="WP_245129145.1">
    <property type="nucleotide sequence ID" value="NZ_JALJEJ010000002.1"/>
</dbReference>
<dbReference type="InterPro" id="IPR000182">
    <property type="entry name" value="GNAT_dom"/>
</dbReference>
<dbReference type="InterPro" id="IPR016181">
    <property type="entry name" value="Acyl_CoA_acyltransferase"/>
</dbReference>
<name>A0A9X1X2U2_9SPHI</name>
<protein>
    <submittedName>
        <fullName evidence="2">GNAT family N-acetyltransferase</fullName>
    </submittedName>
</protein>
<evidence type="ECO:0000313" key="3">
    <source>
        <dbReference type="Proteomes" id="UP001139450"/>
    </source>
</evidence>
<dbReference type="GO" id="GO:0016747">
    <property type="term" value="F:acyltransferase activity, transferring groups other than amino-acyl groups"/>
    <property type="evidence" value="ECO:0007669"/>
    <property type="project" value="InterPro"/>
</dbReference>
<keyword evidence="3" id="KW-1185">Reference proteome</keyword>
<dbReference type="PROSITE" id="PS51186">
    <property type="entry name" value="GNAT"/>
    <property type="match status" value="1"/>
</dbReference>
<dbReference type="Pfam" id="PF13302">
    <property type="entry name" value="Acetyltransf_3"/>
    <property type="match status" value="1"/>
</dbReference>
<feature type="domain" description="N-acetyltransferase" evidence="1">
    <location>
        <begin position="14"/>
        <end position="174"/>
    </location>
</feature>
<comment type="caution">
    <text evidence="2">The sequence shown here is derived from an EMBL/GenBank/DDBJ whole genome shotgun (WGS) entry which is preliminary data.</text>
</comment>
<evidence type="ECO:0000313" key="2">
    <source>
        <dbReference type="EMBL" id="MCJ8209315.1"/>
    </source>
</evidence>
<proteinExistence type="predicted"/>
<dbReference type="Gene3D" id="3.40.630.30">
    <property type="match status" value="1"/>
</dbReference>
<dbReference type="EMBL" id="JALJEJ010000002">
    <property type="protein sequence ID" value="MCJ8209315.1"/>
    <property type="molecule type" value="Genomic_DNA"/>
</dbReference>
<dbReference type="Proteomes" id="UP001139450">
    <property type="component" value="Unassembled WGS sequence"/>
</dbReference>
<dbReference type="PANTHER" id="PTHR43610:SF1">
    <property type="entry name" value="N-ACETYLTRANSFERASE DOMAIN-CONTAINING PROTEIN"/>
    <property type="match status" value="1"/>
</dbReference>
<evidence type="ECO:0000259" key="1">
    <source>
        <dbReference type="PROSITE" id="PS51186"/>
    </source>
</evidence>
<accession>A0A9X1X2U2</accession>
<dbReference type="SUPFAM" id="SSF55729">
    <property type="entry name" value="Acyl-CoA N-acyltransferases (Nat)"/>
    <property type="match status" value="1"/>
</dbReference>
<dbReference type="AlphaFoldDB" id="A0A9X1X2U2"/>
<dbReference type="PANTHER" id="PTHR43610">
    <property type="entry name" value="BLL6696 PROTEIN"/>
    <property type="match status" value="1"/>
</dbReference>
<sequence length="196" mass="22043">MTANLSPVLSNAKVVLRPLELADAGELLKIAQDEDNWKYGNINFSKEESLQAYLSAAIADRDKGTAAVWTIVDPITNKIAGSTRLAEIDFHNSRAQIGWTWINKDVRGTGLNKAMKYEILKYGFETLGLHRIELKADERNLRSRNAILGIGAKFEGILREHMKLHDGFMRSSAYYSILQSEWAEVKAMLEAKLSFI</sequence>
<gene>
    <name evidence="2" type="ORF">MUY27_06315</name>
</gene>